<dbReference type="Pfam" id="PF03068">
    <property type="entry name" value="PAD"/>
    <property type="match status" value="1"/>
</dbReference>
<dbReference type="RefSeq" id="WP_378056027.1">
    <property type="nucleotide sequence ID" value="NZ_JBHSIS010000006.1"/>
</dbReference>
<gene>
    <name evidence="2" type="ORF">ACFPCV_11210</name>
</gene>
<evidence type="ECO:0000313" key="2">
    <source>
        <dbReference type="EMBL" id="MFC4854071.1"/>
    </source>
</evidence>
<sequence length="74" mass="7860">MAATPGIPNGLSIDARTYAAPDPHAPVVDGKDIFRTVTERALRGVTVHWVEDIGWAHLGGGEVHCTTNAWRAVG</sequence>
<dbReference type="Proteomes" id="UP001595859">
    <property type="component" value="Unassembled WGS sequence"/>
</dbReference>
<accession>A0ABV9S3K5</accession>
<proteinExistence type="predicted"/>
<evidence type="ECO:0000313" key="3">
    <source>
        <dbReference type="Proteomes" id="UP001595859"/>
    </source>
</evidence>
<keyword evidence="3" id="KW-1185">Reference proteome</keyword>
<dbReference type="Gene3D" id="3.75.10.10">
    <property type="entry name" value="L-arginine/glycine Amidinotransferase, Chain A"/>
    <property type="match status" value="1"/>
</dbReference>
<dbReference type="EMBL" id="JBHSIS010000006">
    <property type="protein sequence ID" value="MFC4854071.1"/>
    <property type="molecule type" value="Genomic_DNA"/>
</dbReference>
<reference evidence="3" key="1">
    <citation type="journal article" date="2019" name="Int. J. Syst. Evol. Microbiol.">
        <title>The Global Catalogue of Microorganisms (GCM) 10K type strain sequencing project: providing services to taxonomists for standard genome sequencing and annotation.</title>
        <authorList>
            <consortium name="The Broad Institute Genomics Platform"/>
            <consortium name="The Broad Institute Genome Sequencing Center for Infectious Disease"/>
            <person name="Wu L."/>
            <person name="Ma J."/>
        </authorList>
    </citation>
    <scope>NUCLEOTIDE SEQUENCE [LARGE SCALE GENOMIC DNA]</scope>
    <source>
        <strain evidence="3">ZS-22-S1</strain>
    </source>
</reference>
<feature type="domain" description="Protein-arginine deiminase C-terminal" evidence="1">
    <location>
        <begin position="4"/>
        <end position="72"/>
    </location>
</feature>
<name>A0ABV9S3K5_9PSEU</name>
<dbReference type="SUPFAM" id="SSF55909">
    <property type="entry name" value="Pentein"/>
    <property type="match status" value="1"/>
</dbReference>
<protein>
    <submittedName>
        <fullName evidence="2">Protein-arginine deiminase family protein</fullName>
    </submittedName>
</protein>
<comment type="caution">
    <text evidence="2">The sequence shown here is derived from an EMBL/GenBank/DDBJ whole genome shotgun (WGS) entry which is preliminary data.</text>
</comment>
<dbReference type="InterPro" id="IPR013530">
    <property type="entry name" value="PAD_C"/>
</dbReference>
<evidence type="ECO:0000259" key="1">
    <source>
        <dbReference type="Pfam" id="PF03068"/>
    </source>
</evidence>
<organism evidence="2 3">
    <name type="scientific">Actinophytocola glycyrrhizae</name>
    <dbReference type="NCBI Taxonomy" id="2044873"/>
    <lineage>
        <taxon>Bacteria</taxon>
        <taxon>Bacillati</taxon>
        <taxon>Actinomycetota</taxon>
        <taxon>Actinomycetes</taxon>
        <taxon>Pseudonocardiales</taxon>
        <taxon>Pseudonocardiaceae</taxon>
    </lineage>
</organism>